<reference evidence="1" key="1">
    <citation type="submission" date="2020-01" db="EMBL/GenBank/DDBJ databases">
        <authorList>
            <person name="Mishra B."/>
        </authorList>
    </citation>
    <scope>NUCLEOTIDE SEQUENCE [LARGE SCALE GENOMIC DNA]</scope>
</reference>
<protein>
    <submittedName>
        <fullName evidence="1">Uncharacterized protein</fullName>
    </submittedName>
</protein>
<accession>A0A6D2KEF3</accession>
<organism evidence="1 2">
    <name type="scientific">Microthlaspi erraticum</name>
    <dbReference type="NCBI Taxonomy" id="1685480"/>
    <lineage>
        <taxon>Eukaryota</taxon>
        <taxon>Viridiplantae</taxon>
        <taxon>Streptophyta</taxon>
        <taxon>Embryophyta</taxon>
        <taxon>Tracheophyta</taxon>
        <taxon>Spermatophyta</taxon>
        <taxon>Magnoliopsida</taxon>
        <taxon>eudicotyledons</taxon>
        <taxon>Gunneridae</taxon>
        <taxon>Pentapetalae</taxon>
        <taxon>rosids</taxon>
        <taxon>malvids</taxon>
        <taxon>Brassicales</taxon>
        <taxon>Brassicaceae</taxon>
        <taxon>Coluteocarpeae</taxon>
        <taxon>Microthlaspi</taxon>
    </lineage>
</organism>
<proteinExistence type="predicted"/>
<dbReference type="AlphaFoldDB" id="A0A6D2KEF3"/>
<gene>
    <name evidence="1" type="ORF">MERR_LOCUS38668</name>
</gene>
<keyword evidence="2" id="KW-1185">Reference proteome</keyword>
<dbReference type="EMBL" id="CACVBM020001476">
    <property type="protein sequence ID" value="CAA7051433.1"/>
    <property type="molecule type" value="Genomic_DNA"/>
</dbReference>
<dbReference type="Proteomes" id="UP000467841">
    <property type="component" value="Unassembled WGS sequence"/>
</dbReference>
<sequence>MCDCDRSLPQSLVLDCREIGWMQTDEDQGRFGEWETSSCDIGRSRKSFPSGVRAYAVIWFCRPFGCTADDRMGLFCISPEP</sequence>
<evidence type="ECO:0000313" key="2">
    <source>
        <dbReference type="Proteomes" id="UP000467841"/>
    </source>
</evidence>
<name>A0A6D2KEF3_9BRAS</name>
<comment type="caution">
    <text evidence="1">The sequence shown here is derived from an EMBL/GenBank/DDBJ whole genome shotgun (WGS) entry which is preliminary data.</text>
</comment>
<evidence type="ECO:0000313" key="1">
    <source>
        <dbReference type="EMBL" id="CAA7051433.1"/>
    </source>
</evidence>